<dbReference type="InterPro" id="IPR000244">
    <property type="entry name" value="Ribosomal_bL9"/>
</dbReference>
<evidence type="ECO:0000256" key="5">
    <source>
        <dbReference type="ARBA" id="ARBA00023128"/>
    </source>
</evidence>
<sequence>MFGKFATGVSAALRTRSTVPLLQNAGFTPKQYCTGSILNYASTSKKYQTQYSSKLLGVLSTGPPLCAPQAVREEQTRNTFVLKRRTPPNLYKKHQKPGKLRGRHFVYELVENRTVIKKPNLEVILTAFVEGIGAKGDVVSLKPNVAYNQLLLPGLAVYKTPENLAKYAVEKDETEKEIHSSAYAQRTVNKLESLILAVVMNKDQPWVIEPWHIRTALRKAGYYVPTEAIELPATTITGPDLLKQNKEFTVTVTINNLEKARVRCRIHHWSTEPSNRLPYVFEHWKQEAEPLFGGA</sequence>
<evidence type="ECO:0000256" key="4">
    <source>
        <dbReference type="ARBA" id="ARBA00022980"/>
    </source>
</evidence>
<dbReference type="EMBL" id="GGFM01004980">
    <property type="protein sequence ID" value="MBW25731.1"/>
    <property type="molecule type" value="Transcribed_RNA"/>
</dbReference>
<dbReference type="GO" id="GO:0006412">
    <property type="term" value="P:translation"/>
    <property type="evidence" value="ECO:0007669"/>
    <property type="project" value="InterPro"/>
</dbReference>
<dbReference type="FunFam" id="3.40.5.10:FF:000005">
    <property type="entry name" value="39S ribosomal protein L9, mitochondrial"/>
    <property type="match status" value="1"/>
</dbReference>
<dbReference type="GO" id="GO:0003735">
    <property type="term" value="F:structural constituent of ribosome"/>
    <property type="evidence" value="ECO:0007669"/>
    <property type="project" value="InterPro"/>
</dbReference>
<dbReference type="GO" id="GO:0005840">
    <property type="term" value="C:ribosome"/>
    <property type="evidence" value="ECO:0007669"/>
    <property type="project" value="UniProtKB-KW"/>
</dbReference>
<proteinExistence type="inferred from homology"/>
<evidence type="ECO:0000256" key="8">
    <source>
        <dbReference type="ARBA" id="ARBA00035381"/>
    </source>
</evidence>
<dbReference type="SUPFAM" id="SSF55658">
    <property type="entry name" value="L9 N-domain-like"/>
    <property type="match status" value="1"/>
</dbReference>
<evidence type="ECO:0000256" key="7">
    <source>
        <dbReference type="ARBA" id="ARBA00035194"/>
    </source>
</evidence>
<dbReference type="PANTHER" id="PTHR21368">
    <property type="entry name" value="50S RIBOSOMAL PROTEIN L9"/>
    <property type="match status" value="1"/>
</dbReference>
<evidence type="ECO:0000256" key="2">
    <source>
        <dbReference type="ARBA" id="ARBA00010605"/>
    </source>
</evidence>
<keyword evidence="6" id="KW-0687">Ribonucleoprotein</keyword>
<comment type="similarity">
    <text evidence="2">Belongs to the bacterial ribosomal protein bL9 family.</text>
</comment>
<dbReference type="InterPro" id="IPR036935">
    <property type="entry name" value="Ribosomal_bL9_N_sf"/>
</dbReference>
<reference evidence="10" key="1">
    <citation type="submission" date="2018-01" db="EMBL/GenBank/DDBJ databases">
        <title>An insight into the sialome of Amazonian anophelines.</title>
        <authorList>
            <person name="Ribeiro J.M."/>
            <person name="Scarpassa V."/>
            <person name="Calvo E."/>
        </authorList>
    </citation>
    <scope>NUCLEOTIDE SEQUENCE</scope>
    <source>
        <tissue evidence="10">Salivary glands</tissue>
    </source>
</reference>
<protein>
    <recommendedName>
        <fullName evidence="7">Large ribosomal subunit protein bL9m</fullName>
    </recommendedName>
    <alternativeName>
        <fullName evidence="8">39S ribosomal protein L9, mitochondrial</fullName>
    </alternativeName>
</protein>
<keyword evidence="5" id="KW-0496">Mitochondrion</keyword>
<feature type="domain" description="Ribosomal protein L9" evidence="9">
    <location>
        <begin position="122"/>
        <end position="167"/>
    </location>
</feature>
<name>A0A2M3ZB56_9DIPT</name>
<evidence type="ECO:0000313" key="10">
    <source>
        <dbReference type="EMBL" id="MBW25731.1"/>
    </source>
</evidence>
<dbReference type="GO" id="GO:0005739">
    <property type="term" value="C:mitochondrion"/>
    <property type="evidence" value="ECO:0007669"/>
    <property type="project" value="UniProtKB-SubCell"/>
</dbReference>
<evidence type="ECO:0000256" key="1">
    <source>
        <dbReference type="ARBA" id="ARBA00004173"/>
    </source>
</evidence>
<comment type="subcellular location">
    <subcellularLocation>
        <location evidence="1">Mitochondrion</location>
    </subcellularLocation>
</comment>
<dbReference type="AlphaFoldDB" id="A0A2M3ZB56"/>
<dbReference type="Gene3D" id="3.40.5.10">
    <property type="entry name" value="Ribosomal protein L9, N-terminal domain"/>
    <property type="match status" value="1"/>
</dbReference>
<dbReference type="GO" id="GO:1990904">
    <property type="term" value="C:ribonucleoprotein complex"/>
    <property type="evidence" value="ECO:0007669"/>
    <property type="project" value="UniProtKB-KW"/>
</dbReference>
<organism evidence="10">
    <name type="scientific">Anopheles braziliensis</name>
    <dbReference type="NCBI Taxonomy" id="58242"/>
    <lineage>
        <taxon>Eukaryota</taxon>
        <taxon>Metazoa</taxon>
        <taxon>Ecdysozoa</taxon>
        <taxon>Arthropoda</taxon>
        <taxon>Hexapoda</taxon>
        <taxon>Insecta</taxon>
        <taxon>Pterygota</taxon>
        <taxon>Neoptera</taxon>
        <taxon>Endopterygota</taxon>
        <taxon>Diptera</taxon>
        <taxon>Nematocera</taxon>
        <taxon>Culicoidea</taxon>
        <taxon>Culicidae</taxon>
        <taxon>Anophelinae</taxon>
        <taxon>Anopheles</taxon>
    </lineage>
</organism>
<accession>A0A2M3ZB56</accession>
<dbReference type="InterPro" id="IPR009027">
    <property type="entry name" value="Ribosomal_bL9/RNase_H1_N"/>
</dbReference>
<keyword evidence="4 10" id="KW-0689">Ribosomal protein</keyword>
<evidence type="ECO:0000259" key="9">
    <source>
        <dbReference type="Pfam" id="PF01281"/>
    </source>
</evidence>
<dbReference type="Pfam" id="PF01281">
    <property type="entry name" value="Ribosomal_L9_N"/>
    <property type="match status" value="1"/>
</dbReference>
<evidence type="ECO:0000256" key="3">
    <source>
        <dbReference type="ARBA" id="ARBA00022946"/>
    </source>
</evidence>
<evidence type="ECO:0000256" key="6">
    <source>
        <dbReference type="ARBA" id="ARBA00023274"/>
    </source>
</evidence>
<keyword evidence="3" id="KW-0809">Transit peptide</keyword>
<dbReference type="InterPro" id="IPR020070">
    <property type="entry name" value="Ribosomal_bL9_N"/>
</dbReference>